<evidence type="ECO:0000256" key="2">
    <source>
        <dbReference type="ARBA" id="ARBA00022485"/>
    </source>
</evidence>
<evidence type="ECO:0000313" key="11">
    <source>
        <dbReference type="Proteomes" id="UP000629596"/>
    </source>
</evidence>
<keyword evidence="5" id="KW-0408">Iron</keyword>
<evidence type="ECO:0000256" key="4">
    <source>
        <dbReference type="ARBA" id="ARBA00022723"/>
    </source>
</evidence>
<evidence type="ECO:0000256" key="5">
    <source>
        <dbReference type="ARBA" id="ARBA00023004"/>
    </source>
</evidence>
<evidence type="ECO:0000313" key="8">
    <source>
        <dbReference type="EMBL" id="MBC8603674.1"/>
    </source>
</evidence>
<feature type="domain" description="Radical SAM core" evidence="7">
    <location>
        <begin position="17"/>
        <end position="260"/>
    </location>
</feature>
<dbReference type="InterPro" id="IPR023404">
    <property type="entry name" value="rSAM_horseshoe"/>
</dbReference>
<dbReference type="InterPro" id="IPR058240">
    <property type="entry name" value="rSAM_sf"/>
</dbReference>
<dbReference type="PANTHER" id="PTHR11135">
    <property type="entry name" value="HISTONE ACETYLTRANSFERASE-RELATED"/>
    <property type="match status" value="1"/>
</dbReference>
<proteinExistence type="predicted"/>
<evidence type="ECO:0000259" key="7">
    <source>
        <dbReference type="PROSITE" id="PS51918"/>
    </source>
</evidence>
<keyword evidence="6" id="KW-0411">Iron-sulfur</keyword>
<evidence type="ECO:0000313" key="10">
    <source>
        <dbReference type="Proteomes" id="UP000256321"/>
    </source>
</evidence>
<keyword evidence="2" id="KW-0004">4Fe-4S</keyword>
<dbReference type="PANTHER" id="PTHR11135:SF1">
    <property type="entry name" value="PROTEIN YHCC"/>
    <property type="match status" value="1"/>
</dbReference>
<dbReference type="InterPro" id="IPR007197">
    <property type="entry name" value="rSAM"/>
</dbReference>
<protein>
    <submittedName>
        <fullName evidence="9">TIGR01212 family radical SAM protein</fullName>
    </submittedName>
</protein>
<evidence type="ECO:0000256" key="1">
    <source>
        <dbReference type="ARBA" id="ARBA00001966"/>
    </source>
</evidence>
<name>A0A3D8HA46_9BACT</name>
<evidence type="ECO:0000256" key="3">
    <source>
        <dbReference type="ARBA" id="ARBA00022691"/>
    </source>
</evidence>
<dbReference type="InterPro" id="IPR039661">
    <property type="entry name" value="ELP3"/>
</dbReference>
<comment type="caution">
    <text evidence="9">The sequence shown here is derived from an EMBL/GenBank/DDBJ whole genome shotgun (WGS) entry which is preliminary data.</text>
</comment>
<dbReference type="AlphaFoldDB" id="A0A3D8HA46"/>
<dbReference type="GO" id="GO:0051539">
    <property type="term" value="F:4 iron, 4 sulfur cluster binding"/>
    <property type="evidence" value="ECO:0007669"/>
    <property type="project" value="UniProtKB-KW"/>
</dbReference>
<evidence type="ECO:0000256" key="6">
    <source>
        <dbReference type="ARBA" id="ARBA00023014"/>
    </source>
</evidence>
<dbReference type="Pfam" id="PF16199">
    <property type="entry name" value="Radical_SAM_C"/>
    <property type="match status" value="1"/>
</dbReference>
<organism evidence="9 10">
    <name type="scientific">Parabacteroides acidifaciens</name>
    <dbReference type="NCBI Taxonomy" id="2290935"/>
    <lineage>
        <taxon>Bacteria</taxon>
        <taxon>Pseudomonadati</taxon>
        <taxon>Bacteroidota</taxon>
        <taxon>Bacteroidia</taxon>
        <taxon>Bacteroidales</taxon>
        <taxon>Tannerellaceae</taxon>
        <taxon>Parabacteroides</taxon>
    </lineage>
</organism>
<dbReference type="SUPFAM" id="SSF102114">
    <property type="entry name" value="Radical SAM enzymes"/>
    <property type="match status" value="1"/>
</dbReference>
<keyword evidence="3" id="KW-0949">S-adenosyl-L-methionine</keyword>
<keyword evidence="4" id="KW-0479">Metal-binding</keyword>
<dbReference type="Pfam" id="PF04055">
    <property type="entry name" value="Radical_SAM"/>
    <property type="match status" value="1"/>
</dbReference>
<evidence type="ECO:0000313" key="9">
    <source>
        <dbReference type="EMBL" id="RDU47590.1"/>
    </source>
</evidence>
<sequence>MENSKPYRDFGDFLREVFPHKVQKISINAGFTCPNRDGTKGFGGCTYCNNQTFSPEYCHTEKSVTEQLEEGVRFFSRKYPDMKYLAYFQAYTNTYDELDSLIAKYEEALSYPDVRGLIVGTRPDCMPEALLDYFAALSKEKFVMIEYGLESTLDRTLVRINRGHTHAESEDAIRRTAAKGIYTGAHLILGLPGESRDEILHHADVLSTLPLTTLKLHQLQLIRNTRMAKEQAEHPEQFHLYTADEYIELVIDFIERLNPSIVVERFVSQSPKELLIAPDWGLKNFEFTAKVNKRILERNARQGRLFTPSSSERLLPGR</sequence>
<dbReference type="SFLD" id="SFLDG01091">
    <property type="entry name" value="uncharacterized_CHP01210-like"/>
    <property type="match status" value="1"/>
</dbReference>
<dbReference type="InterPro" id="IPR032432">
    <property type="entry name" value="Radical_SAM_C"/>
</dbReference>
<reference evidence="9 10" key="1">
    <citation type="submission" date="2018-07" db="EMBL/GenBank/DDBJ databases">
        <title>Parabacteroides acidifaciens nov. sp., isolated from human feces.</title>
        <authorList>
            <person name="Wang Y.J."/>
        </authorList>
    </citation>
    <scope>NUCLEOTIDE SEQUENCE [LARGE SCALE GENOMIC DNA]</scope>
    <source>
        <strain evidence="9 10">426-9</strain>
    </source>
</reference>
<dbReference type="Proteomes" id="UP000256321">
    <property type="component" value="Unassembled WGS sequence"/>
</dbReference>
<dbReference type="Gene3D" id="3.80.30.20">
    <property type="entry name" value="tm_1862 like domain"/>
    <property type="match status" value="1"/>
</dbReference>
<dbReference type="InterPro" id="IPR006638">
    <property type="entry name" value="Elp3/MiaA/NifB-like_rSAM"/>
</dbReference>
<comment type="cofactor">
    <cofactor evidence="1">
        <name>[4Fe-4S] cluster</name>
        <dbReference type="ChEBI" id="CHEBI:49883"/>
    </cofactor>
</comment>
<dbReference type="EMBL" id="JACRTI010000072">
    <property type="protein sequence ID" value="MBC8603674.1"/>
    <property type="molecule type" value="Genomic_DNA"/>
</dbReference>
<accession>A0A3D8HA46</accession>
<dbReference type="RefSeq" id="WP_115501170.1">
    <property type="nucleotide sequence ID" value="NZ_JACRTI010000072.1"/>
</dbReference>
<dbReference type="GO" id="GO:0003824">
    <property type="term" value="F:catalytic activity"/>
    <property type="evidence" value="ECO:0007669"/>
    <property type="project" value="InterPro"/>
</dbReference>
<gene>
    <name evidence="9" type="ORF">DWU89_18810</name>
    <name evidence="8" type="ORF">H8784_18350</name>
</gene>
<dbReference type="EMBL" id="QREV01000072">
    <property type="protein sequence ID" value="RDU47590.1"/>
    <property type="molecule type" value="Genomic_DNA"/>
</dbReference>
<dbReference type="SMART" id="SM00729">
    <property type="entry name" value="Elp3"/>
    <property type="match status" value="1"/>
</dbReference>
<keyword evidence="11" id="KW-1185">Reference proteome</keyword>
<dbReference type="InterPro" id="IPR005911">
    <property type="entry name" value="YhcC-like"/>
</dbReference>
<dbReference type="GO" id="GO:0046872">
    <property type="term" value="F:metal ion binding"/>
    <property type="evidence" value="ECO:0007669"/>
    <property type="project" value="UniProtKB-KW"/>
</dbReference>
<dbReference type="SFLD" id="SFLDS00029">
    <property type="entry name" value="Radical_SAM"/>
    <property type="match status" value="1"/>
</dbReference>
<dbReference type="NCBIfam" id="TIGR01212">
    <property type="entry name" value="TIGR01212 family radical SAM protein"/>
    <property type="match status" value="1"/>
</dbReference>
<dbReference type="PROSITE" id="PS51918">
    <property type="entry name" value="RADICAL_SAM"/>
    <property type="match status" value="1"/>
</dbReference>
<dbReference type="SFLD" id="SFLDG01086">
    <property type="entry name" value="elongater_protein-like"/>
    <property type="match status" value="1"/>
</dbReference>
<dbReference type="Proteomes" id="UP000629596">
    <property type="component" value="Unassembled WGS sequence"/>
</dbReference>
<reference evidence="8 11" key="2">
    <citation type="submission" date="2020-08" db="EMBL/GenBank/DDBJ databases">
        <title>Genome public.</title>
        <authorList>
            <person name="Liu C."/>
            <person name="Sun Q."/>
        </authorList>
    </citation>
    <scope>NUCLEOTIDE SEQUENCE [LARGE SCALE GENOMIC DNA]</scope>
    <source>
        <strain evidence="8 11">426_9</strain>
    </source>
</reference>